<dbReference type="PROSITE" id="PS00195">
    <property type="entry name" value="GLUTAREDOXIN_1"/>
    <property type="match status" value="1"/>
</dbReference>
<evidence type="ECO:0000256" key="2">
    <source>
        <dbReference type="ARBA" id="ARBA00022448"/>
    </source>
</evidence>
<dbReference type="OrthoDB" id="9814618at2"/>
<dbReference type="Proteomes" id="UP000186808">
    <property type="component" value="Unassembled WGS sequence"/>
</dbReference>
<gene>
    <name evidence="9" type="primary">grxC</name>
    <name evidence="9" type="ORF">NCTC11401_00637</name>
    <name evidence="8" type="ORF">SAMN05421777_12939</name>
</gene>
<evidence type="ECO:0000256" key="3">
    <source>
        <dbReference type="ARBA" id="ARBA00022982"/>
    </source>
</evidence>
<comment type="function">
    <text evidence="6">Has a glutathione-disulfide oxidoreductase activity in the presence of NADPH and glutathione reductase. Reduces low molecular weight disulfides and proteins.</text>
</comment>
<evidence type="ECO:0000259" key="7">
    <source>
        <dbReference type="Pfam" id="PF00462"/>
    </source>
</evidence>
<keyword evidence="2 6" id="KW-0813">Transport</keyword>
<dbReference type="InterPro" id="IPR002109">
    <property type="entry name" value="Glutaredoxin"/>
</dbReference>
<dbReference type="PANTHER" id="PTHR45694">
    <property type="entry name" value="GLUTAREDOXIN 2"/>
    <property type="match status" value="1"/>
</dbReference>
<dbReference type="STRING" id="464.Lgor_0451"/>
<keyword evidence="10" id="KW-1185">Reference proteome</keyword>
<dbReference type="GO" id="GO:0015038">
    <property type="term" value="F:glutathione disulfide oxidoreductase activity"/>
    <property type="evidence" value="ECO:0007669"/>
    <property type="project" value="UniProtKB-UniRule"/>
</dbReference>
<keyword evidence="4" id="KW-1015">Disulfide bond</keyword>
<dbReference type="RefSeq" id="WP_058466962.1">
    <property type="nucleotide sequence ID" value="NZ_CAAAIX010000030.1"/>
</dbReference>
<dbReference type="GO" id="GO:0045454">
    <property type="term" value="P:cell redox homeostasis"/>
    <property type="evidence" value="ECO:0007669"/>
    <property type="project" value="InterPro"/>
</dbReference>
<dbReference type="InterPro" id="IPR011767">
    <property type="entry name" value="GLR_AS"/>
</dbReference>
<proteinExistence type="inferred from homology"/>
<dbReference type="Pfam" id="PF00462">
    <property type="entry name" value="Glutaredoxin"/>
    <property type="match status" value="1"/>
</dbReference>
<sequence>MAEIIMYSTGYCPYCVKARELLQQKHATFTDIRIDLQPELRDEMITKSGRRTVPQIFINGQHVGGCDDLYALEAQGKLDQLLRG</sequence>
<keyword evidence="6" id="KW-0963">Cytoplasm</keyword>
<dbReference type="SUPFAM" id="SSF52833">
    <property type="entry name" value="Thioredoxin-like"/>
    <property type="match status" value="1"/>
</dbReference>
<dbReference type="CDD" id="cd03418">
    <property type="entry name" value="GRX_GRXb_1_3_like"/>
    <property type="match status" value="1"/>
</dbReference>
<dbReference type="InterPro" id="IPR011900">
    <property type="entry name" value="GRX_bact"/>
</dbReference>
<name>A0A377GH16_9GAMM</name>
<evidence type="ECO:0000313" key="10">
    <source>
        <dbReference type="Proteomes" id="UP000186808"/>
    </source>
</evidence>
<accession>A0A377GH16</accession>
<keyword evidence="5 6" id="KW-0676">Redox-active center</keyword>
<keyword evidence="3 6" id="KW-0249">Electron transport</keyword>
<evidence type="ECO:0000256" key="5">
    <source>
        <dbReference type="ARBA" id="ARBA00023284"/>
    </source>
</evidence>
<dbReference type="Gene3D" id="3.40.30.10">
    <property type="entry name" value="Glutaredoxin"/>
    <property type="match status" value="1"/>
</dbReference>
<evidence type="ECO:0000313" key="9">
    <source>
        <dbReference type="EMBL" id="STO23835.1"/>
    </source>
</evidence>
<dbReference type="EMBL" id="UGGV01000001">
    <property type="protein sequence ID" value="STO23835.1"/>
    <property type="molecule type" value="Genomic_DNA"/>
</dbReference>
<reference evidence="8 10" key="1">
    <citation type="submission" date="2017-01" db="EMBL/GenBank/DDBJ databases">
        <authorList>
            <person name="Varghese N."/>
            <person name="Submissions S."/>
        </authorList>
    </citation>
    <scope>NUCLEOTIDE SEQUENCE [LARGE SCALE GENOMIC DNA]</scope>
    <source>
        <strain evidence="8 10">ATCC 33342</strain>
    </source>
</reference>
<dbReference type="InterPro" id="IPR014025">
    <property type="entry name" value="Glutaredoxin_subgr"/>
</dbReference>
<dbReference type="EMBL" id="FTNL01000029">
    <property type="protein sequence ID" value="SIR84883.1"/>
    <property type="molecule type" value="Genomic_DNA"/>
</dbReference>
<evidence type="ECO:0000256" key="1">
    <source>
        <dbReference type="ARBA" id="ARBA00007787"/>
    </source>
</evidence>
<evidence type="ECO:0000313" key="11">
    <source>
        <dbReference type="Proteomes" id="UP000254374"/>
    </source>
</evidence>
<dbReference type="GO" id="GO:0034599">
    <property type="term" value="P:cellular response to oxidative stress"/>
    <property type="evidence" value="ECO:0007669"/>
    <property type="project" value="TreeGrafter"/>
</dbReference>
<evidence type="ECO:0000256" key="6">
    <source>
        <dbReference type="RuleBase" id="RU364065"/>
    </source>
</evidence>
<dbReference type="PANTHER" id="PTHR45694:SF18">
    <property type="entry name" value="GLUTAREDOXIN-1-RELATED"/>
    <property type="match status" value="1"/>
</dbReference>
<evidence type="ECO:0000256" key="4">
    <source>
        <dbReference type="ARBA" id="ARBA00023157"/>
    </source>
</evidence>
<organism evidence="9 11">
    <name type="scientific">Fluoribacter gormanii</name>
    <dbReference type="NCBI Taxonomy" id="464"/>
    <lineage>
        <taxon>Bacteria</taxon>
        <taxon>Pseudomonadati</taxon>
        <taxon>Pseudomonadota</taxon>
        <taxon>Gammaproteobacteria</taxon>
        <taxon>Legionellales</taxon>
        <taxon>Legionellaceae</taxon>
        <taxon>Fluoribacter</taxon>
    </lineage>
</organism>
<evidence type="ECO:0000313" key="8">
    <source>
        <dbReference type="EMBL" id="SIR84883.1"/>
    </source>
</evidence>
<protein>
    <recommendedName>
        <fullName evidence="6">Glutaredoxin</fullName>
    </recommendedName>
</protein>
<dbReference type="AlphaFoldDB" id="A0A377GH16"/>
<dbReference type="InterPro" id="IPR036249">
    <property type="entry name" value="Thioredoxin-like_sf"/>
</dbReference>
<comment type="similarity">
    <text evidence="1 6">Belongs to the glutaredoxin family.</text>
</comment>
<dbReference type="Proteomes" id="UP000254374">
    <property type="component" value="Unassembled WGS sequence"/>
</dbReference>
<dbReference type="PRINTS" id="PR00160">
    <property type="entry name" value="GLUTAREDOXIN"/>
</dbReference>
<dbReference type="NCBIfam" id="TIGR02181">
    <property type="entry name" value="GRX_bact"/>
    <property type="match status" value="1"/>
</dbReference>
<dbReference type="GO" id="GO:0005737">
    <property type="term" value="C:cytoplasm"/>
    <property type="evidence" value="ECO:0007669"/>
    <property type="project" value="TreeGrafter"/>
</dbReference>
<feature type="domain" description="Glutaredoxin" evidence="7">
    <location>
        <begin position="4"/>
        <end position="63"/>
    </location>
</feature>
<reference evidence="9 11" key="2">
    <citation type="submission" date="2018-06" db="EMBL/GenBank/DDBJ databases">
        <authorList>
            <consortium name="Pathogen Informatics"/>
            <person name="Doyle S."/>
        </authorList>
    </citation>
    <scope>NUCLEOTIDE SEQUENCE [LARGE SCALE GENOMIC DNA]</scope>
    <source>
        <strain evidence="9 11">NCTC11401</strain>
    </source>
</reference>
<dbReference type="PROSITE" id="PS51354">
    <property type="entry name" value="GLUTAREDOXIN_2"/>
    <property type="match status" value="1"/>
</dbReference>
<dbReference type="FunFam" id="3.40.30.10:FF:000018">
    <property type="entry name" value="Glutaredoxin"/>
    <property type="match status" value="1"/>
</dbReference>